<evidence type="ECO:0000313" key="2">
    <source>
        <dbReference type="EMBL" id="OPB47205.1"/>
    </source>
</evidence>
<name>A0A1T3D1T5_9FLAO</name>
<reference evidence="1 4" key="1">
    <citation type="submission" date="2016-02" db="EMBL/GenBank/DDBJ databases">
        <authorList>
            <person name="Nicholson A.C."/>
            <person name="Humrighouse B.W."/>
            <person name="Loparev V."/>
            <person name="Emery B."/>
            <person name="Graziano J."/>
            <person name="McQuiston J.R."/>
        </authorList>
    </citation>
    <scope>NUCLEOTIDE SEQUENCE [LARGE SCALE GENOMIC DNA]</scope>
    <source>
        <strain evidence="1 4">E6809</strain>
    </source>
</reference>
<dbReference type="EMBL" id="CP014339">
    <property type="protein sequence ID" value="AQX52478.1"/>
    <property type="molecule type" value="Genomic_DNA"/>
</dbReference>
<reference evidence="3 5" key="3">
    <citation type="submission" date="2018-06" db="EMBL/GenBank/DDBJ databases">
        <authorList>
            <consortium name="Pathogen Informatics"/>
            <person name="Doyle S."/>
        </authorList>
    </citation>
    <scope>NUCLEOTIDE SEQUENCE [LARGE SCALE GENOMIC DNA]</scope>
    <source>
        <strain evidence="3 5">NCTC10588</strain>
    </source>
</reference>
<protein>
    <recommendedName>
        <fullName evidence="6">GIY-YIG domain-containing protein</fullName>
    </recommendedName>
</protein>
<dbReference type="SUPFAM" id="SSF82771">
    <property type="entry name" value="GIY-YIG endonuclease"/>
    <property type="match status" value="1"/>
</dbReference>
<dbReference type="RefSeq" id="WP_034849272.1">
    <property type="nucleotide sequence ID" value="NZ_BQKS01000010.1"/>
</dbReference>
<accession>A0A1T3D1T5</accession>
<dbReference type="Gene3D" id="3.40.1440.10">
    <property type="entry name" value="GIY-YIG endonuclease"/>
    <property type="match status" value="1"/>
</dbReference>
<evidence type="ECO:0000313" key="5">
    <source>
        <dbReference type="Proteomes" id="UP000254876"/>
    </source>
</evidence>
<proteinExistence type="predicted"/>
<evidence type="ECO:0000313" key="1">
    <source>
        <dbReference type="EMBL" id="AQX52478.1"/>
    </source>
</evidence>
<sequence>MKLVSGIYIFYCSVTEDVFIDASIIVRQKIKHHIRMLKAGVHSNKELQNLYNTYGAATIHFEIVDRSEQQFHAEKLKEIQEELKAKKL</sequence>
<reference evidence="2" key="2">
    <citation type="submission" date="2016-06" db="EMBL/GenBank/DDBJ databases">
        <authorList>
            <person name="Nicholson A.C."/>
        </authorList>
    </citation>
    <scope>NUCLEOTIDE SEQUENCE [LARGE SCALE GENOMIC DNA]</scope>
    <source>
        <strain evidence="2">E6809</strain>
    </source>
</reference>
<dbReference type="Proteomes" id="UP000254876">
    <property type="component" value="Unassembled WGS sequence"/>
</dbReference>
<organism evidence="2">
    <name type="scientific">Elizabethkingia anophelis</name>
    <dbReference type="NCBI Taxonomy" id="1117645"/>
    <lineage>
        <taxon>Bacteria</taxon>
        <taxon>Pseudomonadati</taxon>
        <taxon>Bacteroidota</taxon>
        <taxon>Flavobacteriia</taxon>
        <taxon>Flavobacteriales</taxon>
        <taxon>Weeksellaceae</taxon>
        <taxon>Elizabethkingia</taxon>
    </lineage>
</organism>
<evidence type="ECO:0000313" key="4">
    <source>
        <dbReference type="Proteomes" id="UP000189738"/>
    </source>
</evidence>
<evidence type="ECO:0008006" key="6">
    <source>
        <dbReference type="Google" id="ProtNLM"/>
    </source>
</evidence>
<gene>
    <name evidence="1" type="ORF">AYC66_18125</name>
    <name evidence="2" type="ORF">BAY09_08410</name>
    <name evidence="3" type="ORF">NCTC10588_00914</name>
</gene>
<dbReference type="InterPro" id="IPR035901">
    <property type="entry name" value="GIY-YIG_endonuc_sf"/>
</dbReference>
<dbReference type="AlphaFoldDB" id="A0A1T3D1T5"/>
<dbReference type="EMBL" id="UFYD01000001">
    <property type="protein sequence ID" value="STC97457.1"/>
    <property type="molecule type" value="Genomic_DNA"/>
</dbReference>
<evidence type="ECO:0000313" key="3">
    <source>
        <dbReference type="EMBL" id="STC97457.1"/>
    </source>
</evidence>
<dbReference type="Proteomes" id="UP000189738">
    <property type="component" value="Chromosome"/>
</dbReference>
<dbReference type="EMBL" id="MAHS01000016">
    <property type="protein sequence ID" value="OPB47205.1"/>
    <property type="molecule type" value="Genomic_DNA"/>
</dbReference>